<protein>
    <submittedName>
        <fullName evidence="1">Uncharacterized protein</fullName>
    </submittedName>
</protein>
<reference evidence="1 2" key="1">
    <citation type="submission" date="2019-07" db="EMBL/GenBank/DDBJ databases">
        <title>Complete Genome Sequence of Leptotrichia hofstadii Strain JCM16775.</title>
        <authorList>
            <person name="Watanabe S."/>
            <person name="Cui L."/>
        </authorList>
    </citation>
    <scope>NUCLEOTIDE SEQUENCE [LARGE SCALE GENOMIC DNA]</scope>
    <source>
        <strain evidence="1 2">JCM16775</strain>
    </source>
</reference>
<dbReference type="Proteomes" id="UP000321892">
    <property type="component" value="Chromosome"/>
</dbReference>
<dbReference type="EMBL" id="AP019823">
    <property type="protein sequence ID" value="BBM39048.1"/>
    <property type="molecule type" value="Genomic_DNA"/>
</dbReference>
<name>A0A510JIC4_9FUSO</name>
<evidence type="ECO:0000313" key="1">
    <source>
        <dbReference type="EMBL" id="BBM39048.1"/>
    </source>
</evidence>
<accession>A0A510JIC4</accession>
<evidence type="ECO:0000313" key="2">
    <source>
        <dbReference type="Proteomes" id="UP000321892"/>
    </source>
</evidence>
<proteinExistence type="predicted"/>
<dbReference type="RefSeq" id="WP_154669760.1">
    <property type="nucleotide sequence ID" value="NZ_AP019823.1"/>
</dbReference>
<dbReference type="AlphaFoldDB" id="A0A510JIC4"/>
<keyword evidence="2" id="KW-1185">Reference proteome</keyword>
<organism evidence="1 2">
    <name type="scientific">Leptotrichia hofstadii</name>
    <dbReference type="NCBI Taxonomy" id="157688"/>
    <lineage>
        <taxon>Bacteria</taxon>
        <taxon>Fusobacteriati</taxon>
        <taxon>Fusobacteriota</taxon>
        <taxon>Fusobacteriia</taxon>
        <taxon>Fusobacteriales</taxon>
        <taxon>Leptotrichiaceae</taxon>
        <taxon>Leptotrichia</taxon>
    </lineage>
</organism>
<dbReference type="KEGG" id="lhf:JCM16775_1759"/>
<gene>
    <name evidence="1" type="ORF">JCM16775_1759</name>
</gene>
<sequence>MDKKSLENLLKSRALENMSDEEKVAINHASFELLQEQHERVSSLIERVADSLNGEWIM</sequence>